<evidence type="ECO:0000313" key="1">
    <source>
        <dbReference type="EMBL" id="PXW80485.1"/>
    </source>
</evidence>
<dbReference type="Proteomes" id="UP000247978">
    <property type="component" value="Unassembled WGS sequence"/>
</dbReference>
<dbReference type="RefSeq" id="WP_110397559.1">
    <property type="nucleotide sequence ID" value="NZ_JADIJL010000039.1"/>
</dbReference>
<accession>A0A2V3VKB6</accession>
<name>A0A2V3VKB6_9BACI</name>
<evidence type="ECO:0000313" key="2">
    <source>
        <dbReference type="Proteomes" id="UP000247978"/>
    </source>
</evidence>
<protein>
    <submittedName>
        <fullName evidence="1">Uncharacterized protein</fullName>
    </submittedName>
</protein>
<dbReference type="AlphaFoldDB" id="A0A2V3VKB6"/>
<comment type="caution">
    <text evidence="1">The sequence shown here is derived from an EMBL/GenBank/DDBJ whole genome shotgun (WGS) entry which is preliminary data.</text>
</comment>
<reference evidence="1 2" key="1">
    <citation type="submission" date="2018-05" db="EMBL/GenBank/DDBJ databases">
        <title>Genomic Encyclopedia of Type Strains, Phase IV (KMG-IV): sequencing the most valuable type-strain genomes for metagenomic binning, comparative biology and taxonomic classification.</title>
        <authorList>
            <person name="Goeker M."/>
        </authorList>
    </citation>
    <scope>NUCLEOTIDE SEQUENCE [LARGE SCALE GENOMIC DNA]</scope>
    <source>
        <strain evidence="1 2">DSM 28556</strain>
    </source>
</reference>
<proteinExistence type="predicted"/>
<gene>
    <name evidence="1" type="ORF">DFR56_12611</name>
</gene>
<organism evidence="1 2">
    <name type="scientific">Pseudogracilibacillus auburnensis</name>
    <dbReference type="NCBI Taxonomy" id="1494959"/>
    <lineage>
        <taxon>Bacteria</taxon>
        <taxon>Bacillati</taxon>
        <taxon>Bacillota</taxon>
        <taxon>Bacilli</taxon>
        <taxon>Bacillales</taxon>
        <taxon>Bacillaceae</taxon>
        <taxon>Pseudogracilibacillus</taxon>
    </lineage>
</organism>
<keyword evidence="2" id="KW-1185">Reference proteome</keyword>
<sequence>MMIRFYLLLFISVLLCISNLNMTVAANENGEPSFINSYEEDITGDGLREYFKLQGTLLSNKSNYYRDVWLNISSPFAKQWKISFNGGYDPSIQLIDLNQDNVFDLFYQIAKDEKKQQYDYQLYSLKNGDIHQIPLPEHHYIQGEFLRDFKISLQMNPKSKPIMIDVANKKNKYMKENIYDEDGKLIEKKRIIIHPISHLEPVLISESKGYGLKSSQPISGLNDNDLLGRVETLWYFKNDKWIILTSDWVE</sequence>
<dbReference type="OrthoDB" id="1653343at2"/>
<dbReference type="EMBL" id="QJJQ01000026">
    <property type="protein sequence ID" value="PXW80485.1"/>
    <property type="molecule type" value="Genomic_DNA"/>
</dbReference>